<dbReference type="Proteomes" id="UP000635983">
    <property type="component" value="Unassembled WGS sequence"/>
</dbReference>
<keyword evidence="4" id="KW-1185">Reference proteome</keyword>
<dbReference type="Gene3D" id="3.30.530.20">
    <property type="match status" value="1"/>
</dbReference>
<dbReference type="RefSeq" id="WP_188981945.1">
    <property type="nucleotide sequence ID" value="NZ_BMPO01000002.1"/>
</dbReference>
<dbReference type="SUPFAM" id="SSF55961">
    <property type="entry name" value="Bet v1-like"/>
    <property type="match status" value="1"/>
</dbReference>
<organism evidence="3 4">
    <name type="scientific">Pseudomonas matsuisoli</name>
    <dbReference type="NCBI Taxonomy" id="1515666"/>
    <lineage>
        <taxon>Bacteria</taxon>
        <taxon>Pseudomonadati</taxon>
        <taxon>Pseudomonadota</taxon>
        <taxon>Gammaproteobacteria</taxon>
        <taxon>Pseudomonadales</taxon>
        <taxon>Pseudomonadaceae</taxon>
        <taxon>Pseudomonas</taxon>
    </lineage>
</organism>
<comment type="caution">
    <text evidence="3">The sequence shown here is derived from an EMBL/GenBank/DDBJ whole genome shotgun (WGS) entry which is preliminary data.</text>
</comment>
<sequence>MKTTLTFDVSIDAPRKRVWDIMLAPDTYRRWTSAFCEGSYYEGSWEQGETIRFLSPNGDGMVAVIKGNQPYELISIEHRGTLENGVEKNDLLHTPFYEDYRFMDQGKGTALQVSLDTLGEYENFMSEAFPRALAILKRLCEEDAGARGKNASNT</sequence>
<dbReference type="AlphaFoldDB" id="A0A917PNL5"/>
<dbReference type="EMBL" id="BMPO01000002">
    <property type="protein sequence ID" value="GGJ85049.1"/>
    <property type="molecule type" value="Genomic_DNA"/>
</dbReference>
<dbReference type="InterPro" id="IPR023393">
    <property type="entry name" value="START-like_dom_sf"/>
</dbReference>
<dbReference type="InterPro" id="IPR013538">
    <property type="entry name" value="ASHA1/2-like_C"/>
</dbReference>
<dbReference type="Pfam" id="PF08327">
    <property type="entry name" value="AHSA1"/>
    <property type="match status" value="1"/>
</dbReference>
<proteinExistence type="inferred from homology"/>
<evidence type="ECO:0000313" key="3">
    <source>
        <dbReference type="EMBL" id="GGJ85049.1"/>
    </source>
</evidence>
<reference evidence="3" key="2">
    <citation type="submission" date="2020-09" db="EMBL/GenBank/DDBJ databases">
        <authorList>
            <person name="Sun Q."/>
            <person name="Ohkuma M."/>
        </authorList>
    </citation>
    <scope>NUCLEOTIDE SEQUENCE</scope>
    <source>
        <strain evidence="3">JCM 30078</strain>
    </source>
</reference>
<evidence type="ECO:0000256" key="1">
    <source>
        <dbReference type="ARBA" id="ARBA00006817"/>
    </source>
</evidence>
<protein>
    <recommendedName>
        <fullName evidence="2">Activator of Hsp90 ATPase homologue 1/2-like C-terminal domain-containing protein</fullName>
    </recommendedName>
</protein>
<gene>
    <name evidence="3" type="ORF">GCM10009304_08840</name>
</gene>
<evidence type="ECO:0000259" key="2">
    <source>
        <dbReference type="Pfam" id="PF08327"/>
    </source>
</evidence>
<evidence type="ECO:0000313" key="4">
    <source>
        <dbReference type="Proteomes" id="UP000635983"/>
    </source>
</evidence>
<name>A0A917PNL5_9PSED</name>
<reference evidence="3" key="1">
    <citation type="journal article" date="2014" name="Int. J. Syst. Evol. Microbiol.">
        <title>Complete genome sequence of Corynebacterium casei LMG S-19264T (=DSM 44701T), isolated from a smear-ripened cheese.</title>
        <authorList>
            <consortium name="US DOE Joint Genome Institute (JGI-PGF)"/>
            <person name="Walter F."/>
            <person name="Albersmeier A."/>
            <person name="Kalinowski J."/>
            <person name="Ruckert C."/>
        </authorList>
    </citation>
    <scope>NUCLEOTIDE SEQUENCE</scope>
    <source>
        <strain evidence="3">JCM 30078</strain>
    </source>
</reference>
<comment type="similarity">
    <text evidence="1">Belongs to the AHA1 family.</text>
</comment>
<accession>A0A917PNL5</accession>
<dbReference type="CDD" id="cd07814">
    <property type="entry name" value="SRPBCC_CalC_Aha1-like"/>
    <property type="match status" value="1"/>
</dbReference>
<feature type="domain" description="Activator of Hsp90 ATPase homologue 1/2-like C-terminal" evidence="2">
    <location>
        <begin position="12"/>
        <end position="139"/>
    </location>
</feature>